<evidence type="ECO:0000259" key="15">
    <source>
        <dbReference type="PROSITE" id="PS51569"/>
    </source>
</evidence>
<dbReference type="SUPFAM" id="SSF53335">
    <property type="entry name" value="S-adenosyl-L-methionine-dependent methyltransferases"/>
    <property type="match status" value="1"/>
</dbReference>
<evidence type="ECO:0000256" key="14">
    <source>
        <dbReference type="PIRSR" id="PIRSR017570-1"/>
    </source>
</evidence>
<dbReference type="GO" id="GO:0140956">
    <property type="term" value="F:histone H3K79 trimethyltransferase activity"/>
    <property type="evidence" value="ECO:0007669"/>
    <property type="project" value="UniProtKB-EC"/>
</dbReference>
<dbReference type="GO" id="GO:0042393">
    <property type="term" value="F:histone binding"/>
    <property type="evidence" value="ECO:0007669"/>
    <property type="project" value="InterPro"/>
</dbReference>
<dbReference type="PROSITE" id="PS51569">
    <property type="entry name" value="DOT1"/>
    <property type="match status" value="1"/>
</dbReference>
<dbReference type="STRING" id="215250.A0A316YID4"/>
<feature type="binding site" evidence="14">
    <location>
        <begin position="241"/>
        <end position="242"/>
    </location>
    <ligand>
        <name>S-adenosyl-L-methionine</name>
        <dbReference type="ChEBI" id="CHEBI:59789"/>
    </ligand>
</feature>
<comment type="catalytic activity">
    <reaction evidence="13">
        <text>L-lysyl(79)-[histone H3] + 3 S-adenosyl-L-methionine = N(6),N(6),N(6)-trimethyl-L-lysyl(79)-[histone H3] + 3 S-adenosyl-L-homocysteine + 3 H(+)</text>
        <dbReference type="Rhea" id="RHEA:60328"/>
        <dbReference type="Rhea" id="RHEA-COMP:15549"/>
        <dbReference type="Rhea" id="RHEA-COMP:15552"/>
        <dbReference type="ChEBI" id="CHEBI:15378"/>
        <dbReference type="ChEBI" id="CHEBI:29969"/>
        <dbReference type="ChEBI" id="CHEBI:57856"/>
        <dbReference type="ChEBI" id="CHEBI:59789"/>
        <dbReference type="ChEBI" id="CHEBI:61961"/>
        <dbReference type="EC" id="2.1.1.360"/>
    </reaction>
</comment>
<keyword evidence="9" id="KW-0805">Transcription regulation</keyword>
<evidence type="ECO:0000256" key="9">
    <source>
        <dbReference type="ARBA" id="ARBA00023015"/>
    </source>
</evidence>
<comment type="subcellular location">
    <subcellularLocation>
        <location evidence="1">Nucleus</location>
    </subcellularLocation>
</comment>
<dbReference type="GeneID" id="37040505"/>
<dbReference type="PIRSF" id="PIRSF017570">
    <property type="entry name" value="Histone_H3-K79_MeTrfase"/>
    <property type="match status" value="1"/>
</dbReference>
<evidence type="ECO:0000256" key="6">
    <source>
        <dbReference type="ARBA" id="ARBA00022691"/>
    </source>
</evidence>
<dbReference type="InterPro" id="IPR029063">
    <property type="entry name" value="SAM-dependent_MTases_sf"/>
</dbReference>
<feature type="domain" description="DOT1" evidence="15">
    <location>
        <begin position="1"/>
        <end position="349"/>
    </location>
</feature>
<keyword evidence="6 14" id="KW-0949">S-adenosyl-L-methionine</keyword>
<dbReference type="PANTHER" id="PTHR21451">
    <property type="entry name" value="HISTONE H3 METHYLTRANSFERASE"/>
    <property type="match status" value="1"/>
</dbReference>
<dbReference type="InterPro" id="IPR030445">
    <property type="entry name" value="H3-K79_meTrfase"/>
</dbReference>
<evidence type="ECO:0000256" key="7">
    <source>
        <dbReference type="ARBA" id="ARBA00022737"/>
    </source>
</evidence>
<proteinExistence type="predicted"/>
<dbReference type="AlphaFoldDB" id="A0A316YID4"/>
<dbReference type="GO" id="GO:0032259">
    <property type="term" value="P:methylation"/>
    <property type="evidence" value="ECO:0007669"/>
    <property type="project" value="UniProtKB-KW"/>
</dbReference>
<feature type="non-terminal residue" evidence="16">
    <location>
        <position position="349"/>
    </location>
</feature>
<dbReference type="GO" id="GO:0000077">
    <property type="term" value="P:DNA damage checkpoint signaling"/>
    <property type="evidence" value="ECO:0007669"/>
    <property type="project" value="InterPro"/>
</dbReference>
<gene>
    <name evidence="16" type="ORF">FA10DRAFT_223911</name>
</gene>
<evidence type="ECO:0000256" key="3">
    <source>
        <dbReference type="ARBA" id="ARBA00020987"/>
    </source>
</evidence>
<evidence type="ECO:0000256" key="8">
    <source>
        <dbReference type="ARBA" id="ARBA00022853"/>
    </source>
</evidence>
<dbReference type="GO" id="GO:0005634">
    <property type="term" value="C:nucleus"/>
    <property type="evidence" value="ECO:0007669"/>
    <property type="project" value="UniProtKB-SubCell"/>
</dbReference>
<evidence type="ECO:0000256" key="2">
    <source>
        <dbReference type="ARBA" id="ARBA00012190"/>
    </source>
</evidence>
<evidence type="ECO:0000256" key="11">
    <source>
        <dbReference type="ARBA" id="ARBA00023242"/>
    </source>
</evidence>
<dbReference type="GO" id="GO:0000781">
    <property type="term" value="C:chromosome, telomeric region"/>
    <property type="evidence" value="ECO:0007669"/>
    <property type="project" value="GOC"/>
</dbReference>
<evidence type="ECO:0000313" key="17">
    <source>
        <dbReference type="Proteomes" id="UP000245768"/>
    </source>
</evidence>
<keyword evidence="4" id="KW-0489">Methyltransferase</keyword>
<dbReference type="Proteomes" id="UP000245768">
    <property type="component" value="Unassembled WGS sequence"/>
</dbReference>
<dbReference type="GO" id="GO:0031509">
    <property type="term" value="P:subtelomeric heterochromatin formation"/>
    <property type="evidence" value="ECO:0007669"/>
    <property type="project" value="InterPro"/>
</dbReference>
<sequence>VTLEYPAQGASETFSLLVPKDPDEYDPISDLLRTVAVIVGHYLTTEQKELFGSLDSLEVGSAAGNLLNRVHSILRSFTKARNRRDGPLFVRTVERFNAALRLLKESDKIKETVSSWAQRGISEAVWRWIQEQCYARTVGPKVEDLAKYEAFSDNVYGELLPRFMSEIAQLTSLGPNSVFVDLGSGVGNLVMQVALQTGAHAVGCEQMVSPSHLAKLQLEEARARWKVWGVKGGEMDAWQGDFGEDERIRGKLREADVVLVNNYAFTARTNDKLSLLFLDLKDGAQVVSLKPFVPPDFRLTERTLSSPLAILRVAQRAYSTNCVSWAESGGNYYIHTVDRTLVARFLEKR</sequence>
<protein>
    <recommendedName>
        <fullName evidence="3">Histone-lysine N-methyltransferase, H3 lysine-79 specific</fullName>
        <ecNumber evidence="2">2.1.1.360</ecNumber>
    </recommendedName>
    <alternativeName>
        <fullName evidence="12">Histone H3-K79 methyltransferase</fullName>
    </alternativeName>
</protein>
<feature type="binding site" evidence="14">
    <location>
        <position position="205"/>
    </location>
    <ligand>
        <name>S-adenosyl-L-methionine</name>
        <dbReference type="ChEBI" id="CHEBI:59789"/>
    </ligand>
</feature>
<dbReference type="RefSeq" id="XP_025376498.1">
    <property type="nucleotide sequence ID" value="XM_025518589.1"/>
</dbReference>
<evidence type="ECO:0000256" key="12">
    <source>
        <dbReference type="ARBA" id="ARBA00029821"/>
    </source>
</evidence>
<keyword evidence="8" id="KW-0156">Chromatin regulator</keyword>
<dbReference type="EMBL" id="KZ819637">
    <property type="protein sequence ID" value="PWN89300.1"/>
    <property type="molecule type" value="Genomic_DNA"/>
</dbReference>
<feature type="binding site" evidence="14">
    <location>
        <begin position="156"/>
        <end position="159"/>
    </location>
    <ligand>
        <name>S-adenosyl-L-methionine</name>
        <dbReference type="ChEBI" id="CHEBI:59789"/>
    </ligand>
</feature>
<dbReference type="PANTHER" id="PTHR21451:SF0">
    <property type="entry name" value="HISTONE-LYSINE N-METHYLTRANSFERASE, H3 LYSINE-79 SPECIFIC"/>
    <property type="match status" value="1"/>
</dbReference>
<dbReference type="GO" id="GO:0006281">
    <property type="term" value="P:DNA repair"/>
    <property type="evidence" value="ECO:0007669"/>
    <property type="project" value="InterPro"/>
</dbReference>
<evidence type="ECO:0000256" key="4">
    <source>
        <dbReference type="ARBA" id="ARBA00022603"/>
    </source>
</evidence>
<evidence type="ECO:0000256" key="5">
    <source>
        <dbReference type="ARBA" id="ARBA00022679"/>
    </source>
</evidence>
<name>A0A316YID4_9BASI</name>
<evidence type="ECO:0000256" key="10">
    <source>
        <dbReference type="ARBA" id="ARBA00023163"/>
    </source>
</evidence>
<dbReference type="InParanoid" id="A0A316YID4"/>
<organism evidence="16 17">
    <name type="scientific">Acaromyces ingoldii</name>
    <dbReference type="NCBI Taxonomy" id="215250"/>
    <lineage>
        <taxon>Eukaryota</taxon>
        <taxon>Fungi</taxon>
        <taxon>Dikarya</taxon>
        <taxon>Basidiomycota</taxon>
        <taxon>Ustilaginomycotina</taxon>
        <taxon>Exobasidiomycetes</taxon>
        <taxon>Exobasidiales</taxon>
        <taxon>Cryptobasidiaceae</taxon>
        <taxon>Acaromyces</taxon>
    </lineage>
</organism>
<accession>A0A316YID4</accession>
<dbReference type="GO" id="GO:0000786">
    <property type="term" value="C:nucleosome"/>
    <property type="evidence" value="ECO:0007669"/>
    <property type="project" value="InterPro"/>
</dbReference>
<keyword evidence="5" id="KW-0808">Transferase</keyword>
<reference evidence="16 17" key="1">
    <citation type="journal article" date="2018" name="Mol. Biol. Evol.">
        <title>Broad Genomic Sampling Reveals a Smut Pathogenic Ancestry of the Fungal Clade Ustilaginomycotina.</title>
        <authorList>
            <person name="Kijpornyongpan T."/>
            <person name="Mondo S.J."/>
            <person name="Barry K."/>
            <person name="Sandor L."/>
            <person name="Lee J."/>
            <person name="Lipzen A."/>
            <person name="Pangilinan J."/>
            <person name="LaButti K."/>
            <person name="Hainaut M."/>
            <person name="Henrissat B."/>
            <person name="Grigoriev I.V."/>
            <person name="Spatafora J.W."/>
            <person name="Aime M.C."/>
        </authorList>
    </citation>
    <scope>NUCLEOTIDE SEQUENCE [LARGE SCALE GENOMIC DNA]</scope>
    <source>
        <strain evidence="16 17">MCA 4198</strain>
    </source>
</reference>
<feature type="binding site" evidence="14">
    <location>
        <begin position="179"/>
        <end position="188"/>
    </location>
    <ligand>
        <name>S-adenosyl-L-methionine</name>
        <dbReference type="ChEBI" id="CHEBI:59789"/>
    </ligand>
</feature>
<dbReference type="OrthoDB" id="443402at2759"/>
<dbReference type="Pfam" id="PF08123">
    <property type="entry name" value="DOT1"/>
    <property type="match status" value="1"/>
</dbReference>
<keyword evidence="7" id="KW-0677">Repeat</keyword>
<dbReference type="InterPro" id="IPR021162">
    <property type="entry name" value="Dot1"/>
</dbReference>
<dbReference type="InterPro" id="IPR025789">
    <property type="entry name" value="DOT1_dom"/>
</dbReference>
<feature type="non-terminal residue" evidence="16">
    <location>
        <position position="1"/>
    </location>
</feature>
<evidence type="ECO:0000313" key="16">
    <source>
        <dbReference type="EMBL" id="PWN89300.1"/>
    </source>
</evidence>
<evidence type="ECO:0000256" key="13">
    <source>
        <dbReference type="ARBA" id="ARBA00047770"/>
    </source>
</evidence>
<keyword evidence="17" id="KW-1185">Reference proteome</keyword>
<dbReference type="Gene3D" id="3.40.50.150">
    <property type="entry name" value="Vaccinia Virus protein VP39"/>
    <property type="match status" value="1"/>
</dbReference>
<keyword evidence="10" id="KW-0804">Transcription</keyword>
<dbReference type="Gene3D" id="1.10.260.170">
    <property type="match status" value="1"/>
</dbReference>
<keyword evidence="11" id="KW-0539">Nucleus</keyword>
<dbReference type="EC" id="2.1.1.360" evidence="2"/>
<dbReference type="FunFam" id="3.40.50.150:FF:000033">
    <property type="entry name" value="Histone-lysine N-methyltransferase, H3 lysine-79 specific"/>
    <property type="match status" value="1"/>
</dbReference>
<evidence type="ECO:0000256" key="1">
    <source>
        <dbReference type="ARBA" id="ARBA00004123"/>
    </source>
</evidence>